<dbReference type="OrthoDB" id="9782855at2"/>
<evidence type="ECO:0000256" key="1">
    <source>
        <dbReference type="ARBA" id="ARBA00010815"/>
    </source>
</evidence>
<comment type="caution">
    <text evidence="7">The sequence shown here is derived from an EMBL/GenBank/DDBJ whole genome shotgun (WGS) entry which is preliminary data.</text>
</comment>
<dbReference type="InterPro" id="IPR050723">
    <property type="entry name" value="CFA/CMAS"/>
</dbReference>
<dbReference type="Proteomes" id="UP000239866">
    <property type="component" value="Unassembled WGS sequence"/>
</dbReference>
<dbReference type="InterPro" id="IPR003333">
    <property type="entry name" value="CMAS"/>
</dbReference>
<evidence type="ECO:0000256" key="6">
    <source>
        <dbReference type="SAM" id="MobiDB-lite"/>
    </source>
</evidence>
<gene>
    <name evidence="7" type="ORF">C7H09_16870</name>
</gene>
<dbReference type="GO" id="GO:0032259">
    <property type="term" value="P:methylation"/>
    <property type="evidence" value="ECO:0007669"/>
    <property type="project" value="UniProtKB-KW"/>
</dbReference>
<evidence type="ECO:0000256" key="3">
    <source>
        <dbReference type="ARBA" id="ARBA00022679"/>
    </source>
</evidence>
<dbReference type="EMBL" id="PXNP01000104">
    <property type="protein sequence ID" value="PSF05263.1"/>
    <property type="molecule type" value="Genomic_DNA"/>
</dbReference>
<dbReference type="SUPFAM" id="SSF53335">
    <property type="entry name" value="S-adenosyl-L-methionine-dependent methyltransferases"/>
    <property type="match status" value="1"/>
</dbReference>
<dbReference type="PANTHER" id="PTHR43667">
    <property type="entry name" value="CYCLOPROPANE-FATTY-ACYL-PHOSPHOLIPID SYNTHASE"/>
    <property type="match status" value="1"/>
</dbReference>
<evidence type="ECO:0000313" key="7">
    <source>
        <dbReference type="EMBL" id="PSF05263.1"/>
    </source>
</evidence>
<evidence type="ECO:0000313" key="8">
    <source>
        <dbReference type="Proteomes" id="UP000239866"/>
    </source>
</evidence>
<protein>
    <submittedName>
        <fullName evidence="7">Cyclopropane-fatty-acyl-phospholipid synthase</fullName>
    </submittedName>
</protein>
<dbReference type="PIRSF" id="PIRSF003085">
    <property type="entry name" value="CMAS"/>
    <property type="match status" value="1"/>
</dbReference>
<dbReference type="Gene3D" id="3.40.50.150">
    <property type="entry name" value="Vaccinia Virus protein VP39"/>
    <property type="match status" value="1"/>
</dbReference>
<dbReference type="GO" id="GO:0008610">
    <property type="term" value="P:lipid biosynthetic process"/>
    <property type="evidence" value="ECO:0007669"/>
    <property type="project" value="InterPro"/>
</dbReference>
<sequence length="438" mass="50097">MALSPARKPAARHRASAAHEALAGPAPTGKPGREPYNHERWLIAKMMRVAGHPPVRFRLWNDDVVEPEGREARFTLWLMDPRALYALVANPNLAFRDLYISGQLVVEGDLAQLTETLCQSIRTARQRWPRWLGALWRTQSQRPGHVDGERASLDHHASPGSRFYELWLDQAAMQFTCAYYERPENSLEQAQLAKLEHICRKLRLKPGMSVVEAGCGWGGLSRYMARHYGARVYAYSRSREQTQYARAEARKQGLDHLITYVNDDYLNIHGHYDAFVSVGLLEQLGQNHYAQLSDLIKCCLNPRGLALLHSIGRNRPMAMNTWIEDRIFSGACPPSIGQFIEICEHNDFSVLDVENLRLHYAQTLGHWLERFDRHRETITAMYNEQVTRSWQLYLAGLIAGFRSGSLQLFQVVFSHSNNNDIPYSRQDLYVFPATPEGL</sequence>
<organism evidence="7 8">
    <name type="scientific">Marinobacter fuscus</name>
    <dbReference type="NCBI Taxonomy" id="2109942"/>
    <lineage>
        <taxon>Bacteria</taxon>
        <taxon>Pseudomonadati</taxon>
        <taxon>Pseudomonadota</taxon>
        <taxon>Gammaproteobacteria</taxon>
        <taxon>Pseudomonadales</taxon>
        <taxon>Marinobacteraceae</taxon>
        <taxon>Marinobacter</taxon>
    </lineage>
</organism>
<feature type="region of interest" description="Disordered" evidence="6">
    <location>
        <begin position="1"/>
        <end position="35"/>
    </location>
</feature>
<evidence type="ECO:0000256" key="4">
    <source>
        <dbReference type="ARBA" id="ARBA00022691"/>
    </source>
</evidence>
<dbReference type="PANTHER" id="PTHR43667:SF1">
    <property type="entry name" value="CYCLOPROPANE-FATTY-ACYL-PHOSPHOLIPID SYNTHASE"/>
    <property type="match status" value="1"/>
</dbReference>
<keyword evidence="8" id="KW-1185">Reference proteome</keyword>
<comment type="similarity">
    <text evidence="1">Belongs to the CFA/CMAS family.</text>
</comment>
<evidence type="ECO:0000256" key="5">
    <source>
        <dbReference type="ARBA" id="ARBA00023098"/>
    </source>
</evidence>
<reference evidence="7 8" key="1">
    <citation type="submission" date="2018-03" db="EMBL/GenBank/DDBJ databases">
        <title>Marinobacter brunus sp. nov., a marine bacterium of Gamma-proteobacteria isolated from the surface seawater of the South China Sea.</title>
        <authorList>
            <person name="Cheng H."/>
            <person name="Wu Y.-H."/>
            <person name="Xamxidin M."/>
            <person name="Xu X.-W."/>
        </authorList>
    </citation>
    <scope>NUCLEOTIDE SEQUENCE [LARGE SCALE GENOMIC DNA]</scope>
    <source>
        <strain evidence="7 8">NH169-3</strain>
    </source>
</reference>
<dbReference type="GO" id="GO:0008168">
    <property type="term" value="F:methyltransferase activity"/>
    <property type="evidence" value="ECO:0007669"/>
    <property type="project" value="UniProtKB-KW"/>
</dbReference>
<name>A0A2T1K677_9GAMM</name>
<dbReference type="CDD" id="cd02440">
    <property type="entry name" value="AdoMet_MTases"/>
    <property type="match status" value="1"/>
</dbReference>
<dbReference type="RefSeq" id="WP_106764894.1">
    <property type="nucleotide sequence ID" value="NZ_PXNP01000104.1"/>
</dbReference>
<dbReference type="AlphaFoldDB" id="A0A2T1K677"/>
<proteinExistence type="inferred from homology"/>
<keyword evidence="3" id="KW-0808">Transferase</keyword>
<keyword evidence="4" id="KW-0949">S-adenosyl-L-methionine</keyword>
<dbReference type="Pfam" id="PF02353">
    <property type="entry name" value="CMAS"/>
    <property type="match status" value="1"/>
</dbReference>
<keyword evidence="5" id="KW-0443">Lipid metabolism</keyword>
<evidence type="ECO:0000256" key="2">
    <source>
        <dbReference type="ARBA" id="ARBA00022603"/>
    </source>
</evidence>
<dbReference type="InterPro" id="IPR029063">
    <property type="entry name" value="SAM-dependent_MTases_sf"/>
</dbReference>
<keyword evidence="2" id="KW-0489">Methyltransferase</keyword>
<accession>A0A2T1K677</accession>